<dbReference type="Proteomes" id="UP000470875">
    <property type="component" value="Unassembled WGS sequence"/>
</dbReference>
<proteinExistence type="predicted"/>
<gene>
    <name evidence="1" type="ORF">FYJ24_06115</name>
</gene>
<dbReference type="InterPro" id="IPR023198">
    <property type="entry name" value="PGP-like_dom2"/>
</dbReference>
<dbReference type="RefSeq" id="WP_154544608.1">
    <property type="nucleotide sequence ID" value="NZ_VULO01000006.1"/>
</dbReference>
<accession>A0A6N7VRF7</accession>
<dbReference type="Gene3D" id="3.40.50.1000">
    <property type="entry name" value="HAD superfamily/HAD-like"/>
    <property type="match status" value="1"/>
</dbReference>
<dbReference type="InterPro" id="IPR036412">
    <property type="entry name" value="HAD-like_sf"/>
</dbReference>
<reference evidence="1 2" key="1">
    <citation type="submission" date="2019-08" db="EMBL/GenBank/DDBJ databases">
        <title>In-depth cultivation of the pig gut microbiome towards novel bacterial diversity and tailored functional studies.</title>
        <authorList>
            <person name="Wylensek D."/>
            <person name="Hitch T.C.A."/>
            <person name="Clavel T."/>
        </authorList>
    </citation>
    <scope>NUCLEOTIDE SEQUENCE [LARGE SCALE GENOMIC DNA]</scope>
    <source>
        <strain evidence="1 2">WB03_NA08</strain>
    </source>
</reference>
<dbReference type="Pfam" id="PF13419">
    <property type="entry name" value="HAD_2"/>
    <property type="match status" value="1"/>
</dbReference>
<dbReference type="GO" id="GO:0016787">
    <property type="term" value="F:hydrolase activity"/>
    <property type="evidence" value="ECO:0007669"/>
    <property type="project" value="UniProtKB-KW"/>
</dbReference>
<dbReference type="SUPFAM" id="SSF56784">
    <property type="entry name" value="HAD-like"/>
    <property type="match status" value="1"/>
</dbReference>
<dbReference type="InterPro" id="IPR041492">
    <property type="entry name" value="HAD_2"/>
</dbReference>
<dbReference type="SFLD" id="SFLDS00003">
    <property type="entry name" value="Haloacid_Dehalogenase"/>
    <property type="match status" value="1"/>
</dbReference>
<dbReference type="Gene3D" id="1.10.150.240">
    <property type="entry name" value="Putative phosphatase, domain 2"/>
    <property type="match status" value="1"/>
</dbReference>
<dbReference type="SFLD" id="SFLDG01129">
    <property type="entry name" value="C1.5:_HAD__Beta-PGM__Phosphata"/>
    <property type="match status" value="1"/>
</dbReference>
<dbReference type="GO" id="GO:0004713">
    <property type="term" value="F:protein tyrosine kinase activity"/>
    <property type="evidence" value="ECO:0007669"/>
    <property type="project" value="TreeGrafter"/>
</dbReference>
<dbReference type="EMBL" id="VULO01000006">
    <property type="protein sequence ID" value="MSS84344.1"/>
    <property type="molecule type" value="Genomic_DNA"/>
</dbReference>
<evidence type="ECO:0000313" key="2">
    <source>
        <dbReference type="Proteomes" id="UP000470875"/>
    </source>
</evidence>
<evidence type="ECO:0000313" key="1">
    <source>
        <dbReference type="EMBL" id="MSS84344.1"/>
    </source>
</evidence>
<dbReference type="InterPro" id="IPR050155">
    <property type="entry name" value="HAD-like_hydrolase_sf"/>
</dbReference>
<sequence>MSKKPFSPVLFDVDGTLVQSGDLVMECFAQTLQELGLPPVAGPELRKVVGPPLASSFNLIGGVPTDQITKAVEIYRAHYLPRFLEPPLYPGIRELVRDLHDAGIPLATATSKMERSAKRQLEHWDIAQYFTVIAGATPDPTCTKVSVIIDALQRLSDKNISSDNAVLVGDRIFDAEGAEVTGIKAIAALWGYGEAEEFVSPAVIAQAASVEELRTILL</sequence>
<comment type="caution">
    <text evidence="1">The sequence shown here is derived from an EMBL/GenBank/DDBJ whole genome shotgun (WGS) entry which is preliminary data.</text>
</comment>
<dbReference type="AlphaFoldDB" id="A0A6N7VRF7"/>
<protein>
    <submittedName>
        <fullName evidence="1">HAD hydrolase-like protein</fullName>
    </submittedName>
</protein>
<dbReference type="PANTHER" id="PTHR43434:SF20">
    <property type="entry name" value="5'-NUCLEOTIDASE"/>
    <property type="match status" value="1"/>
</dbReference>
<keyword evidence="1" id="KW-0378">Hydrolase</keyword>
<dbReference type="PANTHER" id="PTHR43434">
    <property type="entry name" value="PHOSPHOGLYCOLATE PHOSPHATASE"/>
    <property type="match status" value="1"/>
</dbReference>
<name>A0A6N7VRF7_9ACTO</name>
<dbReference type="InterPro" id="IPR023214">
    <property type="entry name" value="HAD_sf"/>
</dbReference>
<keyword evidence="2" id="KW-1185">Reference proteome</keyword>
<organism evidence="1 2">
    <name type="scientific">Scrofimicrobium canadense</name>
    <dbReference type="NCBI Taxonomy" id="2652290"/>
    <lineage>
        <taxon>Bacteria</taxon>
        <taxon>Bacillati</taxon>
        <taxon>Actinomycetota</taxon>
        <taxon>Actinomycetes</taxon>
        <taxon>Actinomycetales</taxon>
        <taxon>Actinomycetaceae</taxon>
        <taxon>Scrofimicrobium</taxon>
    </lineage>
</organism>
<dbReference type="GO" id="GO:0005829">
    <property type="term" value="C:cytosol"/>
    <property type="evidence" value="ECO:0007669"/>
    <property type="project" value="TreeGrafter"/>
</dbReference>